<evidence type="ECO:0000313" key="2">
    <source>
        <dbReference type="EnsemblMetazoa" id="CLYHEMP010987.1"/>
    </source>
</evidence>
<keyword evidence="3" id="KW-1185">Reference proteome</keyword>
<feature type="chain" id="PRO_5029508261" evidence="1">
    <location>
        <begin position="21"/>
        <end position="443"/>
    </location>
</feature>
<protein>
    <submittedName>
        <fullName evidence="2">Uncharacterized protein</fullName>
    </submittedName>
</protein>
<evidence type="ECO:0000256" key="1">
    <source>
        <dbReference type="SAM" id="SignalP"/>
    </source>
</evidence>
<dbReference type="GeneID" id="136802974"/>
<dbReference type="EnsemblMetazoa" id="CLYHEMT010987.1">
    <property type="protein sequence ID" value="CLYHEMP010987.1"/>
    <property type="gene ID" value="CLYHEMG010987"/>
</dbReference>
<proteinExistence type="predicted"/>
<dbReference type="Proteomes" id="UP000594262">
    <property type="component" value="Unplaced"/>
</dbReference>
<evidence type="ECO:0000313" key="3">
    <source>
        <dbReference type="Proteomes" id="UP000594262"/>
    </source>
</evidence>
<keyword evidence="1" id="KW-0732">Signal</keyword>
<feature type="signal peptide" evidence="1">
    <location>
        <begin position="1"/>
        <end position="20"/>
    </location>
</feature>
<dbReference type="RefSeq" id="XP_066915805.1">
    <property type="nucleotide sequence ID" value="XM_067059704.1"/>
</dbReference>
<reference evidence="2" key="1">
    <citation type="submission" date="2021-01" db="UniProtKB">
        <authorList>
            <consortium name="EnsemblMetazoa"/>
        </authorList>
    </citation>
    <scope>IDENTIFICATION</scope>
</reference>
<dbReference type="AlphaFoldDB" id="A0A7M5VFL1"/>
<accession>A0A7M5VFL1</accession>
<name>A0A7M5VFL1_9CNID</name>
<organism evidence="2 3">
    <name type="scientific">Clytia hemisphaerica</name>
    <dbReference type="NCBI Taxonomy" id="252671"/>
    <lineage>
        <taxon>Eukaryota</taxon>
        <taxon>Metazoa</taxon>
        <taxon>Cnidaria</taxon>
        <taxon>Hydrozoa</taxon>
        <taxon>Hydroidolina</taxon>
        <taxon>Leptothecata</taxon>
        <taxon>Obeliida</taxon>
        <taxon>Clytiidae</taxon>
        <taxon>Clytia</taxon>
    </lineage>
</organism>
<sequence length="443" mass="51046">MRVLCVILILESYIIGVVLANTGARFTDTKNNKKIAAGEDDKYVSLKGLTEVQCVGHCTLTDDCHSVNHHSDDQICLVIDEPLEGDSHLIDAHGWKYFKKTRITKEDEISTKNNFEITNAFKPNPNKIVNFLPYLKEEWELTFNIIIYGKSDQNKSGIFTMAKELTAQNKLLNIYVITSTDQKIRVYTKEMSYSFKFEYNKWHTIKFTQRSSPINDPLQTHVRSLVVDGMYVNKMLIKLPEVSENLICFAGSPHHLALNGRVRNLTFKQDGLPHRNIRPKQYYISNNIDPWYREWYVRFTLVIHSIDFTDSSSYQRKGYHNVIHFTTGVNDGSMGTRIVSAFIKDTGTTILGAEYMANGQWKQIFVSYTFDLDREYRIEFKSFESQNNPAANIIQFWVDGLMNPNTVTNFQPIIQGTVIIYVSDPWYKPADATLFGLEYGPLE</sequence>